<evidence type="ECO:0000256" key="8">
    <source>
        <dbReference type="SAM" id="MobiDB-lite"/>
    </source>
</evidence>
<feature type="region of interest" description="Disordered" evidence="8">
    <location>
        <begin position="68"/>
        <end position="121"/>
    </location>
</feature>
<organism evidence="12 13">
    <name type="scientific">Platanthera guangdongensis</name>
    <dbReference type="NCBI Taxonomy" id="2320717"/>
    <lineage>
        <taxon>Eukaryota</taxon>
        <taxon>Viridiplantae</taxon>
        <taxon>Streptophyta</taxon>
        <taxon>Embryophyta</taxon>
        <taxon>Tracheophyta</taxon>
        <taxon>Spermatophyta</taxon>
        <taxon>Magnoliopsida</taxon>
        <taxon>Liliopsida</taxon>
        <taxon>Asparagales</taxon>
        <taxon>Orchidaceae</taxon>
        <taxon>Orchidoideae</taxon>
        <taxon>Orchideae</taxon>
        <taxon>Orchidinae</taxon>
        <taxon>Platanthera</taxon>
    </lineage>
</organism>
<feature type="region of interest" description="Disordered" evidence="8">
    <location>
        <begin position="165"/>
        <end position="220"/>
    </location>
</feature>
<feature type="compositionally biased region" description="Low complexity" evidence="8">
    <location>
        <begin position="170"/>
        <end position="195"/>
    </location>
</feature>
<dbReference type="Pfam" id="PF14416">
    <property type="entry name" value="PMR5N"/>
    <property type="match status" value="1"/>
</dbReference>
<evidence type="ECO:0000256" key="4">
    <source>
        <dbReference type="ARBA" id="ARBA00022968"/>
    </source>
</evidence>
<evidence type="ECO:0000256" key="2">
    <source>
        <dbReference type="ARBA" id="ARBA00007727"/>
    </source>
</evidence>
<keyword evidence="3 9" id="KW-0812">Transmembrane</keyword>
<comment type="caution">
    <text evidence="12">The sequence shown here is derived from an EMBL/GenBank/DDBJ whole genome shotgun (WGS) entry which is preliminary data.</text>
</comment>
<keyword evidence="13" id="KW-1185">Reference proteome</keyword>
<feature type="domain" description="Trichome birefringence-like N-terminal" evidence="11">
    <location>
        <begin position="218"/>
        <end position="270"/>
    </location>
</feature>
<reference evidence="12 13" key="1">
    <citation type="journal article" date="2022" name="Nat. Plants">
        <title>Genomes of leafy and leafless Platanthera orchids illuminate the evolution of mycoheterotrophy.</title>
        <authorList>
            <person name="Li M.H."/>
            <person name="Liu K.W."/>
            <person name="Li Z."/>
            <person name="Lu H.C."/>
            <person name="Ye Q.L."/>
            <person name="Zhang D."/>
            <person name="Wang J.Y."/>
            <person name="Li Y.F."/>
            <person name="Zhong Z.M."/>
            <person name="Liu X."/>
            <person name="Yu X."/>
            <person name="Liu D.K."/>
            <person name="Tu X.D."/>
            <person name="Liu B."/>
            <person name="Hao Y."/>
            <person name="Liao X.Y."/>
            <person name="Jiang Y.T."/>
            <person name="Sun W.H."/>
            <person name="Chen J."/>
            <person name="Chen Y.Q."/>
            <person name="Ai Y."/>
            <person name="Zhai J.W."/>
            <person name="Wu S.S."/>
            <person name="Zhou Z."/>
            <person name="Hsiao Y.Y."/>
            <person name="Wu W.L."/>
            <person name="Chen Y.Y."/>
            <person name="Lin Y.F."/>
            <person name="Hsu J.L."/>
            <person name="Li C.Y."/>
            <person name="Wang Z.W."/>
            <person name="Zhao X."/>
            <person name="Zhong W.Y."/>
            <person name="Ma X.K."/>
            <person name="Ma L."/>
            <person name="Huang J."/>
            <person name="Chen G.Z."/>
            <person name="Huang M.Z."/>
            <person name="Huang L."/>
            <person name="Peng D.H."/>
            <person name="Luo Y.B."/>
            <person name="Zou S.Q."/>
            <person name="Chen S.P."/>
            <person name="Lan S."/>
            <person name="Tsai W.C."/>
            <person name="Van de Peer Y."/>
            <person name="Liu Z.J."/>
        </authorList>
    </citation>
    <scope>NUCLEOTIDE SEQUENCE [LARGE SCALE GENOMIC DNA]</scope>
    <source>
        <strain evidence="12">Lor288</strain>
    </source>
</reference>
<evidence type="ECO:0000259" key="11">
    <source>
        <dbReference type="Pfam" id="PF14416"/>
    </source>
</evidence>
<evidence type="ECO:0008006" key="14">
    <source>
        <dbReference type="Google" id="ProtNLM"/>
    </source>
</evidence>
<dbReference type="PANTHER" id="PTHR32285">
    <property type="entry name" value="PROTEIN TRICHOME BIREFRINGENCE-LIKE 9-RELATED"/>
    <property type="match status" value="1"/>
</dbReference>
<evidence type="ECO:0000313" key="12">
    <source>
        <dbReference type="EMBL" id="KAK8967320.1"/>
    </source>
</evidence>
<protein>
    <recommendedName>
        <fullName evidence="14">Trichome birefringence-like N-terminal domain-containing protein</fullName>
    </recommendedName>
</protein>
<name>A0ABR2MT21_9ASPA</name>
<dbReference type="InterPro" id="IPR029962">
    <property type="entry name" value="TBL"/>
</dbReference>
<feature type="compositionally biased region" description="Low complexity" evidence="8">
    <location>
        <begin position="97"/>
        <end position="121"/>
    </location>
</feature>
<evidence type="ECO:0000256" key="9">
    <source>
        <dbReference type="SAM" id="Phobius"/>
    </source>
</evidence>
<gene>
    <name evidence="12" type="ORF">KSP40_PGU001163</name>
</gene>
<evidence type="ECO:0000259" key="10">
    <source>
        <dbReference type="Pfam" id="PF13839"/>
    </source>
</evidence>
<comment type="similarity">
    <text evidence="2">Belongs to the PC-esterase family. TBL subfamily.</text>
</comment>
<evidence type="ECO:0000256" key="1">
    <source>
        <dbReference type="ARBA" id="ARBA00004323"/>
    </source>
</evidence>
<evidence type="ECO:0000256" key="5">
    <source>
        <dbReference type="ARBA" id="ARBA00022989"/>
    </source>
</evidence>
<dbReference type="PANTHER" id="PTHR32285:SF48">
    <property type="entry name" value="PROTEIN TRICHOME BIREFRINGENCE-LIKE 19"/>
    <property type="match status" value="1"/>
</dbReference>
<keyword evidence="5 9" id="KW-1133">Transmembrane helix</keyword>
<feature type="transmembrane region" description="Helical" evidence="9">
    <location>
        <begin position="21"/>
        <end position="42"/>
    </location>
</feature>
<evidence type="ECO:0000256" key="6">
    <source>
        <dbReference type="ARBA" id="ARBA00023034"/>
    </source>
</evidence>
<keyword evidence="4" id="KW-0735">Signal-anchor</keyword>
<feature type="domain" description="Trichome birefringence-like C-terminal" evidence="10">
    <location>
        <begin position="271"/>
        <end position="558"/>
    </location>
</feature>
<dbReference type="EMBL" id="JBBWWR010000005">
    <property type="protein sequence ID" value="KAK8967320.1"/>
    <property type="molecule type" value="Genomic_DNA"/>
</dbReference>
<evidence type="ECO:0000256" key="7">
    <source>
        <dbReference type="ARBA" id="ARBA00023136"/>
    </source>
</evidence>
<sequence>MKSRGIELSIIERQKFSFLAALKFLLLTVLVVLFLNSTISFYTNVSARYYINHHPPFLKISSSFSSSSSSSSSPPPHPPPDPSTSLKMNSVSLFPIESTTPSPEPDSPSVSPLNSLQSSSYNSTKSPLHFVLLHRRPPSPPPQISLRIVSSESIPSLLIPSPINPKLEKSSSSNQSNSLRLPSASTSPTSSSPTPKLKLNSSIKQGGGGSKRKGFPKGCEPSKGEWIRDLNAPYYTNSTCWTIQEHQNCMKYGRPNLDFLKWRWKPDACELPLLEPAEFLEVMRGKSLAFIGDSLARNQMQSLICLLSRVEYPEEIWPSAADNVTQMLYKNYNFTIWTLWSPFLIRATESMTSNNYGMWSLYLDEADPLWQPDLGRFDHIVLNTGNWYTRPAQFYEKRKLIGCHFCVLKKVPFMSVYKAHRRGFRTALDAIVGNKRGFAGVTVVRTLSPSHFEGGEWNKGGDCRRTAPFGRGKAPKLKGMDLELYRDQLKEFWKAKWEGNEKGLEFRLLDTTQAMMMRPDGHPSSYGHWPHEQRVLYNDCVHWCLPGPVDMWNDFLFQVLSIS</sequence>
<comment type="subcellular location">
    <subcellularLocation>
        <location evidence="1">Golgi apparatus membrane</location>
        <topology evidence="1">Single-pass type II membrane protein</topology>
    </subcellularLocation>
</comment>
<feature type="compositionally biased region" description="Pro residues" evidence="8">
    <location>
        <begin position="73"/>
        <end position="82"/>
    </location>
</feature>
<keyword evidence="7 9" id="KW-0472">Membrane</keyword>
<proteinExistence type="inferred from homology"/>
<accession>A0ABR2MT21</accession>
<evidence type="ECO:0000256" key="3">
    <source>
        <dbReference type="ARBA" id="ARBA00022692"/>
    </source>
</evidence>
<dbReference type="Proteomes" id="UP001412067">
    <property type="component" value="Unassembled WGS sequence"/>
</dbReference>
<dbReference type="InterPro" id="IPR026057">
    <property type="entry name" value="TBL_C"/>
</dbReference>
<evidence type="ECO:0000313" key="13">
    <source>
        <dbReference type="Proteomes" id="UP001412067"/>
    </source>
</evidence>
<dbReference type="InterPro" id="IPR025846">
    <property type="entry name" value="TBL_N"/>
</dbReference>
<dbReference type="Pfam" id="PF13839">
    <property type="entry name" value="PC-Esterase"/>
    <property type="match status" value="1"/>
</dbReference>
<keyword evidence="6" id="KW-0333">Golgi apparatus</keyword>